<evidence type="ECO:0000256" key="5">
    <source>
        <dbReference type="ARBA" id="ARBA00022438"/>
    </source>
</evidence>
<accession>A0A8J6NGV5</accession>
<keyword evidence="9" id="KW-0482">Metalloprotease</keyword>
<evidence type="ECO:0000256" key="7">
    <source>
        <dbReference type="ARBA" id="ARBA00022723"/>
    </source>
</evidence>
<evidence type="ECO:0000256" key="4">
    <source>
        <dbReference type="ARBA" id="ARBA00008236"/>
    </source>
</evidence>
<evidence type="ECO:0000256" key="2">
    <source>
        <dbReference type="ARBA" id="ARBA00001946"/>
    </source>
</evidence>
<comment type="cofactor">
    <cofactor evidence="1">
        <name>Co(2+)</name>
        <dbReference type="ChEBI" id="CHEBI:48828"/>
    </cofactor>
</comment>
<comment type="caution">
    <text evidence="10">The sequence shown here is derived from an EMBL/GenBank/DDBJ whole genome shotgun (WGS) entry which is preliminary data.</text>
</comment>
<evidence type="ECO:0000313" key="10">
    <source>
        <dbReference type="EMBL" id="MBC8333798.1"/>
    </source>
</evidence>
<evidence type="ECO:0000313" key="11">
    <source>
        <dbReference type="Proteomes" id="UP000614469"/>
    </source>
</evidence>
<dbReference type="AlphaFoldDB" id="A0A8J6NGV5"/>
<dbReference type="SUPFAM" id="SSF144052">
    <property type="entry name" value="Thermophilic metalloprotease-like"/>
    <property type="match status" value="1"/>
</dbReference>
<evidence type="ECO:0000256" key="6">
    <source>
        <dbReference type="ARBA" id="ARBA00022670"/>
    </source>
</evidence>
<proteinExistence type="inferred from homology"/>
<name>A0A8J6NGV5_9CHLR</name>
<evidence type="ECO:0000256" key="8">
    <source>
        <dbReference type="ARBA" id="ARBA00022801"/>
    </source>
</evidence>
<dbReference type="GO" id="GO:0004177">
    <property type="term" value="F:aminopeptidase activity"/>
    <property type="evidence" value="ECO:0007669"/>
    <property type="project" value="UniProtKB-KW"/>
</dbReference>
<comment type="similarity">
    <text evidence="4">Belongs to the peptidase M29 family.</text>
</comment>
<evidence type="ECO:0000256" key="3">
    <source>
        <dbReference type="ARBA" id="ARBA00001947"/>
    </source>
</evidence>
<dbReference type="PRINTS" id="PR00919">
    <property type="entry name" value="THERMOPTASE"/>
</dbReference>
<dbReference type="GO" id="GO:0006508">
    <property type="term" value="P:proteolysis"/>
    <property type="evidence" value="ECO:0007669"/>
    <property type="project" value="UniProtKB-KW"/>
</dbReference>
<organism evidence="10 11">
    <name type="scientific">Candidatus Desulfolinea nitratireducens</name>
    <dbReference type="NCBI Taxonomy" id="2841698"/>
    <lineage>
        <taxon>Bacteria</taxon>
        <taxon>Bacillati</taxon>
        <taxon>Chloroflexota</taxon>
        <taxon>Anaerolineae</taxon>
        <taxon>Anaerolineales</taxon>
        <taxon>Anaerolineales incertae sedis</taxon>
        <taxon>Candidatus Desulfolinea</taxon>
    </lineage>
</organism>
<evidence type="ECO:0000256" key="9">
    <source>
        <dbReference type="ARBA" id="ARBA00023049"/>
    </source>
</evidence>
<gene>
    <name evidence="10" type="ORF">H8E29_00895</name>
</gene>
<dbReference type="EMBL" id="JACNJN010000026">
    <property type="protein sequence ID" value="MBC8333798.1"/>
    <property type="molecule type" value="Genomic_DNA"/>
</dbReference>
<dbReference type="InterPro" id="IPR052170">
    <property type="entry name" value="M29_Exopeptidase"/>
</dbReference>
<dbReference type="InterPro" id="IPR000787">
    <property type="entry name" value="Peptidase_M29"/>
</dbReference>
<reference evidence="10 11" key="1">
    <citation type="submission" date="2020-08" db="EMBL/GenBank/DDBJ databases">
        <title>Bridging the membrane lipid divide: bacteria of the FCB group superphylum have the potential to synthesize archaeal ether lipids.</title>
        <authorList>
            <person name="Villanueva L."/>
            <person name="Von Meijenfeldt F.A.B."/>
            <person name="Westbye A.B."/>
            <person name="Yadav S."/>
            <person name="Hopmans E.C."/>
            <person name="Dutilh B.E."/>
            <person name="Sinninghe Damste J.S."/>
        </authorList>
    </citation>
    <scope>NUCLEOTIDE SEQUENCE [LARGE SCALE GENOMIC DNA]</scope>
    <source>
        <strain evidence="10">NIOZ-UU36</strain>
    </source>
</reference>
<dbReference type="PANTHER" id="PTHR34448:SF3">
    <property type="entry name" value="AMINOPEPTIDASE AMPS"/>
    <property type="match status" value="1"/>
</dbReference>
<keyword evidence="5 10" id="KW-0031">Aminopeptidase</keyword>
<evidence type="ECO:0000256" key="1">
    <source>
        <dbReference type="ARBA" id="ARBA00001941"/>
    </source>
</evidence>
<keyword evidence="7" id="KW-0479">Metal-binding</keyword>
<keyword evidence="8" id="KW-0378">Hydrolase</keyword>
<dbReference type="Pfam" id="PF02073">
    <property type="entry name" value="Peptidase_M29"/>
    <property type="match status" value="1"/>
</dbReference>
<dbReference type="Proteomes" id="UP000614469">
    <property type="component" value="Unassembled WGS sequence"/>
</dbReference>
<dbReference type="GO" id="GO:0008237">
    <property type="term" value="F:metallopeptidase activity"/>
    <property type="evidence" value="ECO:0007669"/>
    <property type="project" value="UniProtKB-KW"/>
</dbReference>
<protein>
    <submittedName>
        <fullName evidence="10">Aminopeptidase</fullName>
    </submittedName>
</protein>
<comment type="cofactor">
    <cofactor evidence="2">
        <name>Mg(2+)</name>
        <dbReference type="ChEBI" id="CHEBI:18420"/>
    </cofactor>
</comment>
<dbReference type="GO" id="GO:0046872">
    <property type="term" value="F:metal ion binding"/>
    <property type="evidence" value="ECO:0007669"/>
    <property type="project" value="UniProtKB-KW"/>
</dbReference>
<sequence length="395" mass="43524">VGLNIQPGQRLVVLAGLDTAPLVRLIAASAYQLGSRFVSVVWVDEPIHKIRYQNAPRDSFEEFSGWLFEGISDSMQEGDAYLQVWGRDPELSKGEDPDIVAIHRKTRAKHYKAIGDQQGINAVQWTVICPPTPDWATKIFPDISEDAALSRLWEAVFKACRLDNPDPIAFWEGYLANLAKRREYLTSKKYTALIFKASGTDLRVGLPKGHLWAGGKGKSSQDIPFAPNLPTEEVFTLPHKDQTEGTVTATKPLNYYGSLVENFKLTFSEGKVVDFSAEKGEEVLKNILAMDENASFLGEVALIPHKSPISQSGLIFMNTLYDENASNHLALGSAYQFTLKGGETMSVDEFAQAGGNDSLIHIDFMFGSGDMDVDGVTAEGKAEPVMRAGEWVFEV</sequence>
<keyword evidence="6" id="KW-0645">Protease</keyword>
<dbReference type="PANTHER" id="PTHR34448">
    <property type="entry name" value="AMINOPEPTIDASE"/>
    <property type="match status" value="1"/>
</dbReference>
<dbReference type="Gene3D" id="3.40.1830.10">
    <property type="entry name" value="Thermophilic metalloprotease (M29)"/>
    <property type="match status" value="1"/>
</dbReference>
<dbReference type="InterPro" id="IPR035097">
    <property type="entry name" value="M29_N-terminal"/>
</dbReference>
<feature type="non-terminal residue" evidence="10">
    <location>
        <position position="1"/>
    </location>
</feature>
<comment type="cofactor">
    <cofactor evidence="3">
        <name>Zn(2+)</name>
        <dbReference type="ChEBI" id="CHEBI:29105"/>
    </cofactor>
</comment>